<keyword evidence="3" id="KW-1185">Reference proteome</keyword>
<evidence type="ECO:0000313" key="2">
    <source>
        <dbReference type="EMBL" id="KAB0264949.1"/>
    </source>
</evidence>
<keyword evidence="1" id="KW-0812">Transmembrane</keyword>
<keyword evidence="1" id="KW-0472">Membrane</keyword>
<evidence type="ECO:0000256" key="1">
    <source>
        <dbReference type="SAM" id="Phobius"/>
    </source>
</evidence>
<protein>
    <submittedName>
        <fullName evidence="2">Uncharacterized protein</fullName>
    </submittedName>
</protein>
<reference evidence="2 3" key="1">
    <citation type="journal article" date="2019" name="Microorganisms">
        <title>Genome Insights into the Novel Species Microvirga brassicacearum, a Rapeseed Endophyte with Biotechnological Potential.</title>
        <authorList>
            <person name="Jimenez-Gomez A."/>
            <person name="Saati-Santamaria Z."/>
            <person name="Igual J.M."/>
            <person name="Rivas R."/>
            <person name="Mateos P.F."/>
            <person name="Garcia-Fraile P."/>
        </authorList>
    </citation>
    <scope>NUCLEOTIDE SEQUENCE [LARGE SCALE GENOMIC DNA]</scope>
    <source>
        <strain evidence="2 3">CDVBN77</strain>
    </source>
</reference>
<comment type="caution">
    <text evidence="2">The sequence shown here is derived from an EMBL/GenBank/DDBJ whole genome shotgun (WGS) entry which is preliminary data.</text>
</comment>
<keyword evidence="1" id="KW-1133">Transmembrane helix</keyword>
<proteinExistence type="predicted"/>
<dbReference type="EMBL" id="VCMV01000052">
    <property type="protein sequence ID" value="KAB0264949.1"/>
    <property type="molecule type" value="Genomic_DNA"/>
</dbReference>
<accession>A0A5N3P5F2</accession>
<organism evidence="2 3">
    <name type="scientific">Microvirga brassicacearum</name>
    <dbReference type="NCBI Taxonomy" id="2580413"/>
    <lineage>
        <taxon>Bacteria</taxon>
        <taxon>Pseudomonadati</taxon>
        <taxon>Pseudomonadota</taxon>
        <taxon>Alphaproteobacteria</taxon>
        <taxon>Hyphomicrobiales</taxon>
        <taxon>Methylobacteriaceae</taxon>
        <taxon>Microvirga</taxon>
    </lineage>
</organism>
<feature type="transmembrane region" description="Helical" evidence="1">
    <location>
        <begin position="15"/>
        <end position="34"/>
    </location>
</feature>
<dbReference type="AlphaFoldDB" id="A0A5N3P5F2"/>
<dbReference type="Proteomes" id="UP000325684">
    <property type="component" value="Unassembled WGS sequence"/>
</dbReference>
<sequence length="63" mass="6998">MHLVHNEQTKLTATAINNVAVAFVIAGFVGPAVCRRVRFGSHAYGRRGHCREPGLAFRWSSYI</sequence>
<evidence type="ECO:0000313" key="3">
    <source>
        <dbReference type="Proteomes" id="UP000325684"/>
    </source>
</evidence>
<name>A0A5N3P5F2_9HYPH</name>
<gene>
    <name evidence="2" type="ORF">FEZ63_20660</name>
</gene>